<evidence type="ECO:0000313" key="6">
    <source>
        <dbReference type="Proteomes" id="UP001515480"/>
    </source>
</evidence>
<dbReference type="Proteomes" id="UP001515480">
    <property type="component" value="Unassembled WGS sequence"/>
</dbReference>
<dbReference type="PROSITE" id="PS51186">
    <property type="entry name" value="GNAT"/>
    <property type="match status" value="1"/>
</dbReference>
<dbReference type="AlphaFoldDB" id="A0AB34J6T2"/>
<reference evidence="5 6" key="1">
    <citation type="journal article" date="2024" name="Science">
        <title>Giant polyketide synthase enzymes in the biosynthesis of giant marine polyether toxins.</title>
        <authorList>
            <person name="Fallon T.R."/>
            <person name="Shende V.V."/>
            <person name="Wierzbicki I.H."/>
            <person name="Pendleton A.L."/>
            <person name="Watervoot N.F."/>
            <person name="Auber R.P."/>
            <person name="Gonzalez D.J."/>
            <person name="Wisecaver J.H."/>
            <person name="Moore B.S."/>
        </authorList>
    </citation>
    <scope>NUCLEOTIDE SEQUENCE [LARGE SCALE GENOMIC DNA]</scope>
    <source>
        <strain evidence="5 6">12B1</strain>
    </source>
</reference>
<dbReference type="CDD" id="cd04301">
    <property type="entry name" value="NAT_SF"/>
    <property type="match status" value="1"/>
</dbReference>
<dbReference type="InterPro" id="IPR016181">
    <property type="entry name" value="Acyl_CoA_acyltransferase"/>
</dbReference>
<dbReference type="PANTHER" id="PTHR10908:SF0">
    <property type="entry name" value="SEROTONIN N-ACETYLTRANSFERASE"/>
    <property type="match status" value="1"/>
</dbReference>
<keyword evidence="6" id="KW-1185">Reference proteome</keyword>
<evidence type="ECO:0000313" key="5">
    <source>
        <dbReference type="EMBL" id="KAL1514540.1"/>
    </source>
</evidence>
<accession>A0AB34J6T2</accession>
<name>A0AB34J6T2_PRYPA</name>
<gene>
    <name evidence="5" type="ORF">AB1Y20_003637</name>
</gene>
<dbReference type="GO" id="GO:0008080">
    <property type="term" value="F:N-acetyltransferase activity"/>
    <property type="evidence" value="ECO:0007669"/>
    <property type="project" value="UniProtKB-ARBA"/>
</dbReference>
<dbReference type="Gene3D" id="3.40.630.30">
    <property type="match status" value="1"/>
</dbReference>
<keyword evidence="2" id="KW-0012">Acyltransferase</keyword>
<evidence type="ECO:0000256" key="1">
    <source>
        <dbReference type="ARBA" id="ARBA00022679"/>
    </source>
</evidence>
<feature type="chain" id="PRO_5044261069" description="N-acetyltransferase domain-containing protein" evidence="3">
    <location>
        <begin position="20"/>
        <end position="205"/>
    </location>
</feature>
<dbReference type="InterPro" id="IPR051635">
    <property type="entry name" value="SNAT-like"/>
</dbReference>
<dbReference type="Pfam" id="PF00583">
    <property type="entry name" value="Acetyltransf_1"/>
    <property type="match status" value="1"/>
</dbReference>
<feature type="domain" description="N-acetyltransferase" evidence="4">
    <location>
        <begin position="42"/>
        <end position="201"/>
    </location>
</feature>
<keyword evidence="3" id="KW-0732">Signal</keyword>
<dbReference type="SUPFAM" id="SSF55729">
    <property type="entry name" value="Acyl-CoA N-acyltransferases (Nat)"/>
    <property type="match status" value="1"/>
</dbReference>
<protein>
    <recommendedName>
        <fullName evidence="4">N-acetyltransferase domain-containing protein</fullName>
    </recommendedName>
</protein>
<organism evidence="5 6">
    <name type="scientific">Prymnesium parvum</name>
    <name type="common">Toxic golden alga</name>
    <dbReference type="NCBI Taxonomy" id="97485"/>
    <lineage>
        <taxon>Eukaryota</taxon>
        <taxon>Haptista</taxon>
        <taxon>Haptophyta</taxon>
        <taxon>Prymnesiophyceae</taxon>
        <taxon>Prymnesiales</taxon>
        <taxon>Prymnesiaceae</taxon>
        <taxon>Prymnesium</taxon>
    </lineage>
</organism>
<dbReference type="EMBL" id="JBGBPQ010000012">
    <property type="protein sequence ID" value="KAL1514540.1"/>
    <property type="molecule type" value="Genomic_DNA"/>
</dbReference>
<evidence type="ECO:0000256" key="2">
    <source>
        <dbReference type="ARBA" id="ARBA00023315"/>
    </source>
</evidence>
<sequence>MAIPPRLALLCALLPHALAFSDARRATRPSRSMRRAAPPLALSFERVPLHHAADAFRLEISSYPPDEAASLQKLTLRLTDAPQYFWGAYDASGALRGFVCGTLTADSSLTEESMSTHEPSGTTLCIHSVVTEASCRRQGVGSWMMQEYLARVAAEGHVRRVLLLCKEGLVGFYEDAGFSNRGDSGVEHGQDNWILMERVLGDARG</sequence>
<comment type="caution">
    <text evidence="5">The sequence shown here is derived from an EMBL/GenBank/DDBJ whole genome shotgun (WGS) entry which is preliminary data.</text>
</comment>
<keyword evidence="1" id="KW-0808">Transferase</keyword>
<proteinExistence type="predicted"/>
<evidence type="ECO:0000259" key="4">
    <source>
        <dbReference type="PROSITE" id="PS51186"/>
    </source>
</evidence>
<dbReference type="InterPro" id="IPR000182">
    <property type="entry name" value="GNAT_dom"/>
</dbReference>
<feature type="signal peptide" evidence="3">
    <location>
        <begin position="1"/>
        <end position="19"/>
    </location>
</feature>
<dbReference type="PANTHER" id="PTHR10908">
    <property type="entry name" value="SEROTONIN N-ACETYLTRANSFERASE"/>
    <property type="match status" value="1"/>
</dbReference>
<evidence type="ECO:0000256" key="3">
    <source>
        <dbReference type="SAM" id="SignalP"/>
    </source>
</evidence>